<dbReference type="PANTHER" id="PTHR42709">
    <property type="entry name" value="ALKALINE PHOSPHATASE LIKE PROTEIN"/>
    <property type="match status" value="1"/>
</dbReference>
<dbReference type="EMBL" id="FNZZ01000002">
    <property type="protein sequence ID" value="SEK89031.1"/>
    <property type="molecule type" value="Genomic_DNA"/>
</dbReference>
<dbReference type="OrthoDB" id="948134at2"/>
<dbReference type="AlphaFoldDB" id="A0A1H7KQC9"/>
<evidence type="ECO:0000313" key="3">
    <source>
        <dbReference type="EMBL" id="SEK89031.1"/>
    </source>
</evidence>
<dbReference type="InterPro" id="IPR032816">
    <property type="entry name" value="VTT_dom"/>
</dbReference>
<dbReference type="Proteomes" id="UP000199214">
    <property type="component" value="Unassembled WGS sequence"/>
</dbReference>
<dbReference type="Pfam" id="PF09335">
    <property type="entry name" value="VTT_dom"/>
    <property type="match status" value="1"/>
</dbReference>
<accession>A0A1H7KQC9</accession>
<feature type="domain" description="VTT" evidence="2">
    <location>
        <begin position="23"/>
        <end position="143"/>
    </location>
</feature>
<name>A0A1H7KQC9_9SPHN</name>
<sequence>MSIESLVAEYGLAALFAGAALEGEAAVIAGGLLAHQGLISLPGAAAAAAAGSFLADQGWFAVGRHFRHHRWVERLRGTAAFARAQEQLEKHPRSFIFVFRFLYGLRTVSPIAVGTTTISQRQFFAINLVAAIIWAIIFTGIGYLFGDAVEEFVGRLRHDTRLWWIVGGVVAAGLIVAAIHWWRGRGKP</sequence>
<feature type="transmembrane region" description="Helical" evidence="1">
    <location>
        <begin position="41"/>
        <end position="62"/>
    </location>
</feature>
<dbReference type="GO" id="GO:0005886">
    <property type="term" value="C:plasma membrane"/>
    <property type="evidence" value="ECO:0007669"/>
    <property type="project" value="TreeGrafter"/>
</dbReference>
<evidence type="ECO:0000256" key="1">
    <source>
        <dbReference type="SAM" id="Phobius"/>
    </source>
</evidence>
<feature type="transmembrane region" description="Helical" evidence="1">
    <location>
        <begin position="162"/>
        <end position="182"/>
    </location>
</feature>
<reference evidence="4" key="1">
    <citation type="submission" date="2016-10" db="EMBL/GenBank/DDBJ databases">
        <authorList>
            <person name="Varghese N."/>
            <person name="Submissions S."/>
        </authorList>
    </citation>
    <scope>NUCLEOTIDE SEQUENCE [LARGE SCALE GENOMIC DNA]</scope>
    <source>
        <strain evidence="4">JS21-1</strain>
    </source>
</reference>
<keyword evidence="4" id="KW-1185">Reference proteome</keyword>
<gene>
    <name evidence="3" type="ORF">SAMN05216382_1051</name>
</gene>
<evidence type="ECO:0000259" key="2">
    <source>
        <dbReference type="Pfam" id="PF09335"/>
    </source>
</evidence>
<dbReference type="STRING" id="1855283.SAMN05216382_1051"/>
<organism evidence="3 4">
    <name type="scientific">Sphingomonas palmae</name>
    <dbReference type="NCBI Taxonomy" id="1855283"/>
    <lineage>
        <taxon>Bacteria</taxon>
        <taxon>Pseudomonadati</taxon>
        <taxon>Pseudomonadota</taxon>
        <taxon>Alphaproteobacteria</taxon>
        <taxon>Sphingomonadales</taxon>
        <taxon>Sphingomonadaceae</taxon>
        <taxon>Sphingomonas</taxon>
    </lineage>
</organism>
<keyword evidence="1" id="KW-0812">Transmembrane</keyword>
<dbReference type="RefSeq" id="WP_093004064.1">
    <property type="nucleotide sequence ID" value="NZ_FNZZ01000002.1"/>
</dbReference>
<dbReference type="PANTHER" id="PTHR42709:SF2">
    <property type="entry name" value="INNER MEMBRANE PROTEIN YOHD"/>
    <property type="match status" value="1"/>
</dbReference>
<keyword evidence="1" id="KW-0472">Membrane</keyword>
<proteinExistence type="predicted"/>
<protein>
    <submittedName>
        <fullName evidence="3">Membrane protein DedA, SNARE-associated domain</fullName>
    </submittedName>
</protein>
<keyword evidence="1" id="KW-1133">Transmembrane helix</keyword>
<feature type="transmembrane region" description="Helical" evidence="1">
    <location>
        <begin position="124"/>
        <end position="146"/>
    </location>
</feature>
<evidence type="ECO:0000313" key="4">
    <source>
        <dbReference type="Proteomes" id="UP000199214"/>
    </source>
</evidence>
<dbReference type="InterPro" id="IPR051311">
    <property type="entry name" value="DedA_domain"/>
</dbReference>